<gene>
    <name evidence="2" type="ORF">BHF72_0335</name>
</gene>
<dbReference type="Proteomes" id="UP000095601">
    <property type="component" value="Unassembled WGS sequence"/>
</dbReference>
<evidence type="ECO:0000313" key="3">
    <source>
        <dbReference type="Proteomes" id="UP000095601"/>
    </source>
</evidence>
<dbReference type="PANTHER" id="PTHR43283">
    <property type="entry name" value="BETA-LACTAMASE-RELATED"/>
    <property type="match status" value="1"/>
</dbReference>
<accession>A0A1E5UCX4</accession>
<dbReference type="EMBL" id="MKGI01000076">
    <property type="protein sequence ID" value="OEL10515.1"/>
    <property type="molecule type" value="Genomic_DNA"/>
</dbReference>
<protein>
    <submittedName>
        <fullName evidence="2">Beta-lactamase family protein</fullName>
    </submittedName>
</protein>
<comment type="caution">
    <text evidence="2">The sequence shown here is derived from an EMBL/GenBank/DDBJ whole genome shotgun (WGS) entry which is preliminary data.</text>
</comment>
<dbReference type="InterPro" id="IPR012338">
    <property type="entry name" value="Beta-lactam/transpept-like"/>
</dbReference>
<dbReference type="InterPro" id="IPR001466">
    <property type="entry name" value="Beta-lactam-related"/>
</dbReference>
<evidence type="ECO:0000313" key="2">
    <source>
        <dbReference type="EMBL" id="OEL10515.1"/>
    </source>
</evidence>
<dbReference type="Gene3D" id="3.40.710.10">
    <property type="entry name" value="DD-peptidase/beta-lactamase superfamily"/>
    <property type="match status" value="1"/>
</dbReference>
<dbReference type="PANTHER" id="PTHR43283:SF7">
    <property type="entry name" value="BETA-LACTAMASE-RELATED DOMAIN-CONTAINING PROTEIN"/>
    <property type="match status" value="1"/>
</dbReference>
<dbReference type="OrthoDB" id="9773047at2"/>
<organism evidence="2 3">
    <name type="scientific">Cloacibacterium normanense</name>
    <dbReference type="NCBI Taxonomy" id="237258"/>
    <lineage>
        <taxon>Bacteria</taxon>
        <taxon>Pseudomonadati</taxon>
        <taxon>Bacteroidota</taxon>
        <taxon>Flavobacteriia</taxon>
        <taxon>Flavobacteriales</taxon>
        <taxon>Weeksellaceae</taxon>
    </lineage>
</organism>
<name>A0A1E5UCX4_9FLAO</name>
<proteinExistence type="predicted"/>
<dbReference type="AlphaFoldDB" id="A0A1E5UCX4"/>
<dbReference type="STRING" id="237258.SAMN04489756_10438"/>
<dbReference type="Pfam" id="PF00144">
    <property type="entry name" value="Beta-lactamase"/>
    <property type="match status" value="1"/>
</dbReference>
<evidence type="ECO:0000259" key="1">
    <source>
        <dbReference type="Pfam" id="PF00144"/>
    </source>
</evidence>
<dbReference type="SUPFAM" id="SSF56601">
    <property type="entry name" value="beta-lactamase/transpeptidase-like"/>
    <property type="match status" value="1"/>
</dbReference>
<reference evidence="2 3" key="1">
    <citation type="submission" date="2016-09" db="EMBL/GenBank/DDBJ databases">
        <authorList>
            <person name="Capua I."/>
            <person name="De Benedictis P."/>
            <person name="Joannis T."/>
            <person name="Lombin L.H."/>
            <person name="Cattoli G."/>
        </authorList>
    </citation>
    <scope>NUCLEOTIDE SEQUENCE [LARGE SCALE GENOMIC DNA]</scope>
    <source>
        <strain evidence="2 3">NRS-1</strain>
    </source>
</reference>
<dbReference type="RefSeq" id="WP_069799717.1">
    <property type="nucleotide sequence ID" value="NZ_CP034157.1"/>
</dbReference>
<dbReference type="KEGG" id="cnr:EB819_11680"/>
<feature type="domain" description="Beta-lactamase-related" evidence="1">
    <location>
        <begin position="84"/>
        <end position="369"/>
    </location>
</feature>
<keyword evidence="3" id="KW-1185">Reference proteome</keyword>
<sequence>MKTLKNLLFGILLFIATVIALAYAFNYQHLFNAIALTYLKGKTSATIDDGVDFPSRNIEKGVAQPWQKDSLYNKTSLPKNIVDNLKSTNSASFLVIKDGKLVHEEYFGEYKPTTQTNSFSMAKAITVLLMGLAIEDHKIQSENQKFADFYPNFNEVEHGNELTLRDLAAMEAGYYWDEDYRNPFLQNPRIYYGKNMAEALLKSPQFEAKPGSRFEYQSGATQLLGFAIRKAVNIPLSAYASQKLWKPLGMESDAYWNVDEDNKMEKTFCCINAIPRDYAKLGQLMLQKGNWNGKQLIDSTYIQKMITPTQHSGGIYGLGIWVNNDAPYKYYHFWGFTSQLIIVIPEKNMVVVRTGKFNNEAKDDKGRSVQAAFLAENAVKTFAN</sequence>
<dbReference type="InterPro" id="IPR050789">
    <property type="entry name" value="Diverse_Enzym_Activities"/>
</dbReference>